<feature type="compositionally biased region" description="Basic and acidic residues" evidence="3">
    <location>
        <begin position="277"/>
        <end position="291"/>
    </location>
</feature>
<feature type="compositionally biased region" description="Acidic residues" evidence="3">
    <location>
        <begin position="482"/>
        <end position="506"/>
    </location>
</feature>
<evidence type="ECO:0000256" key="1">
    <source>
        <dbReference type="ARBA" id="ARBA00009930"/>
    </source>
</evidence>
<gene>
    <name evidence="5" type="ORF">MSPICULIGERA_LOCUS5389</name>
</gene>
<evidence type="ECO:0000256" key="4">
    <source>
        <dbReference type="SAM" id="SignalP"/>
    </source>
</evidence>
<protein>
    <submittedName>
        <fullName evidence="5">Uncharacterized protein</fullName>
    </submittedName>
</protein>
<dbReference type="SUPFAM" id="SSF90250">
    <property type="entry name" value="Troponin coil-coiled subunits"/>
    <property type="match status" value="1"/>
</dbReference>
<feature type="signal peptide" evidence="4">
    <location>
        <begin position="1"/>
        <end position="21"/>
    </location>
</feature>
<dbReference type="Gene3D" id="1.20.5.350">
    <property type="match status" value="1"/>
</dbReference>
<dbReference type="InterPro" id="IPR038077">
    <property type="entry name" value="Troponin_sf"/>
</dbReference>
<dbReference type="GO" id="GO:0006936">
    <property type="term" value="P:muscle contraction"/>
    <property type="evidence" value="ECO:0007669"/>
    <property type="project" value="TreeGrafter"/>
</dbReference>
<dbReference type="Proteomes" id="UP001177023">
    <property type="component" value="Unassembled WGS sequence"/>
</dbReference>
<feature type="non-terminal residue" evidence="5">
    <location>
        <position position="1"/>
    </location>
</feature>
<dbReference type="AlphaFoldDB" id="A0AA36CEW8"/>
<comment type="caution">
    <text evidence="5">The sequence shown here is derived from an EMBL/GenBank/DDBJ whole genome shotgun (WGS) entry which is preliminary data.</text>
</comment>
<evidence type="ECO:0000256" key="3">
    <source>
        <dbReference type="SAM" id="MobiDB-lite"/>
    </source>
</evidence>
<reference evidence="5" key="1">
    <citation type="submission" date="2023-06" db="EMBL/GenBank/DDBJ databases">
        <authorList>
            <person name="Delattre M."/>
        </authorList>
    </citation>
    <scope>NUCLEOTIDE SEQUENCE</scope>
    <source>
        <strain evidence="5">AF72</strain>
    </source>
</reference>
<keyword evidence="2" id="KW-0175">Coiled coil</keyword>
<evidence type="ECO:0000313" key="6">
    <source>
        <dbReference type="Proteomes" id="UP001177023"/>
    </source>
</evidence>
<dbReference type="InterPro" id="IPR050875">
    <property type="entry name" value="Troponin_I"/>
</dbReference>
<name>A0AA36CEW8_9BILA</name>
<evidence type="ECO:0000256" key="2">
    <source>
        <dbReference type="SAM" id="Coils"/>
    </source>
</evidence>
<dbReference type="PANTHER" id="PTHR13738:SF18">
    <property type="entry name" value="TROPONIN I 2"/>
    <property type="match status" value="1"/>
</dbReference>
<dbReference type="EMBL" id="CATQJA010001331">
    <property type="protein sequence ID" value="CAJ0566804.1"/>
    <property type="molecule type" value="Genomic_DNA"/>
</dbReference>
<feature type="coiled-coil region" evidence="2">
    <location>
        <begin position="314"/>
        <end position="400"/>
    </location>
</feature>
<dbReference type="InterPro" id="IPR001978">
    <property type="entry name" value="Troponin"/>
</dbReference>
<dbReference type="Pfam" id="PF00992">
    <property type="entry name" value="Troponin"/>
    <property type="match status" value="1"/>
</dbReference>
<keyword evidence="6" id="KW-1185">Reference proteome</keyword>
<dbReference type="GO" id="GO:0005861">
    <property type="term" value="C:troponin complex"/>
    <property type="evidence" value="ECO:0007669"/>
    <property type="project" value="InterPro"/>
</dbReference>
<dbReference type="PANTHER" id="PTHR13738">
    <property type="entry name" value="TROPONIN I"/>
    <property type="match status" value="1"/>
</dbReference>
<accession>A0AA36CEW8</accession>
<keyword evidence="4" id="KW-0732">Signal</keyword>
<feature type="compositionally biased region" description="Basic and acidic residues" evidence="3">
    <location>
        <begin position="451"/>
        <end position="481"/>
    </location>
</feature>
<feature type="region of interest" description="Disordered" evidence="3">
    <location>
        <begin position="448"/>
        <end position="506"/>
    </location>
</feature>
<feature type="chain" id="PRO_5041260745" evidence="4">
    <location>
        <begin position="22"/>
        <end position="506"/>
    </location>
</feature>
<feature type="region of interest" description="Disordered" evidence="3">
    <location>
        <begin position="277"/>
        <end position="300"/>
    </location>
</feature>
<sequence length="506" mass="58593">MKFGLLRLLITLVCGFDCIHAQFYCADQIQRCAVAIEEYEKDIMQIKDAAFQQCFKRPACHEERMAYNRCFRESLRAVRAPFNGDLETYDNFSEAANRYRATVDSCFLRNPLMAMISEHDQYYIDVDAIYAKIVYSTEMTDRLWGLSEGTQSGLDSGVACMERESALRIFGSGIGRLVGSLDPKLNNLASSCTVEDYEVMCYRNALESSQDFQQLIAQRDYIMRQCIQQVRTRTICQRTDSGTLRGCLCQARDNFDKQIVQAMLSCEAQRKAQEREQKKAEVRKRLEESGKAGKKKKQGFLTPERKKKLRKLLMTKAAEDLKQQQLKKEQERQKFLAERTVSLPNIDGTDDHATLEKYYNELFSRLTKLEEEKYDILQIVQSAEAEINELTINVNDLRGKFVKPTLKKVSKYDNRFKKLAEIKKTEGQADFRKELKTVKKENVFTQLANKKKADQKPDWKAQKAAKKAADEKKEEQPKEEEVPAEEPAAEEPEEEEEEEDEEEEEE</sequence>
<evidence type="ECO:0000313" key="5">
    <source>
        <dbReference type="EMBL" id="CAJ0566804.1"/>
    </source>
</evidence>
<proteinExistence type="inferred from homology"/>
<comment type="similarity">
    <text evidence="1">Belongs to the troponin I family.</text>
</comment>
<organism evidence="5 6">
    <name type="scientific">Mesorhabditis spiculigera</name>
    <dbReference type="NCBI Taxonomy" id="96644"/>
    <lineage>
        <taxon>Eukaryota</taxon>
        <taxon>Metazoa</taxon>
        <taxon>Ecdysozoa</taxon>
        <taxon>Nematoda</taxon>
        <taxon>Chromadorea</taxon>
        <taxon>Rhabditida</taxon>
        <taxon>Rhabditina</taxon>
        <taxon>Rhabditomorpha</taxon>
        <taxon>Rhabditoidea</taxon>
        <taxon>Rhabditidae</taxon>
        <taxon>Mesorhabditinae</taxon>
        <taxon>Mesorhabditis</taxon>
    </lineage>
</organism>